<protein>
    <submittedName>
        <fullName evidence="2">Uncharacterized protein</fullName>
    </submittedName>
</protein>
<reference evidence="2 3" key="1">
    <citation type="submission" date="2020-04" db="EMBL/GenBank/DDBJ databases">
        <title>Salinimonas sp. HHU 13199.</title>
        <authorList>
            <person name="Cui X."/>
            <person name="Zhang D."/>
        </authorList>
    </citation>
    <scope>NUCLEOTIDE SEQUENCE [LARGE SCALE GENOMIC DNA]</scope>
    <source>
        <strain evidence="2 3">HHU 13199</strain>
    </source>
</reference>
<proteinExistence type="predicted"/>
<keyword evidence="3" id="KW-1185">Reference proteome</keyword>
<evidence type="ECO:0000313" key="2">
    <source>
        <dbReference type="EMBL" id="MBD3586246.1"/>
    </source>
</evidence>
<dbReference type="Proteomes" id="UP000624419">
    <property type="component" value="Unassembled WGS sequence"/>
</dbReference>
<dbReference type="EMBL" id="JABBXD010000005">
    <property type="protein sequence ID" value="MBD3586246.1"/>
    <property type="molecule type" value="Genomic_DNA"/>
</dbReference>
<dbReference type="RefSeq" id="WP_191025025.1">
    <property type="nucleotide sequence ID" value="NZ_JABBXD010000005.1"/>
</dbReference>
<accession>A0ABR8LJ55</accession>
<keyword evidence="1" id="KW-0732">Signal</keyword>
<gene>
    <name evidence="2" type="ORF">HHX48_10895</name>
</gene>
<evidence type="ECO:0000256" key="1">
    <source>
        <dbReference type="SAM" id="SignalP"/>
    </source>
</evidence>
<evidence type="ECO:0000313" key="3">
    <source>
        <dbReference type="Proteomes" id="UP000624419"/>
    </source>
</evidence>
<sequence length="187" mass="21248">MKIYKSILVFVIAGVILSFTRDAEAQNTSNTKDNGNAERIQVIGKRPLSLLKEEFMLAQYALFDTFNTLMEDPDMHYVCTREKRKGSNTRQKVCRDAFDIRIRRELLQEYSARPGDTMENLMLGSASAQLGSEELDTLKAKKLSLIKKLYAENARFRDSFVEMVTAKQKYEASHQAAFGAASKFAQN</sequence>
<name>A0ABR8LJ55_9ALTE</name>
<feature type="signal peptide" evidence="1">
    <location>
        <begin position="1"/>
        <end position="25"/>
    </location>
</feature>
<organism evidence="2 3">
    <name type="scientific">Salinimonas profundi</name>
    <dbReference type="NCBI Taxonomy" id="2729140"/>
    <lineage>
        <taxon>Bacteria</taxon>
        <taxon>Pseudomonadati</taxon>
        <taxon>Pseudomonadota</taxon>
        <taxon>Gammaproteobacteria</taxon>
        <taxon>Alteromonadales</taxon>
        <taxon>Alteromonadaceae</taxon>
        <taxon>Alteromonas/Salinimonas group</taxon>
        <taxon>Salinimonas</taxon>
    </lineage>
</organism>
<feature type="chain" id="PRO_5047051369" evidence="1">
    <location>
        <begin position="26"/>
        <end position="187"/>
    </location>
</feature>
<comment type="caution">
    <text evidence="2">The sequence shown here is derived from an EMBL/GenBank/DDBJ whole genome shotgun (WGS) entry which is preliminary data.</text>
</comment>